<dbReference type="InterPro" id="IPR017850">
    <property type="entry name" value="Alkaline_phosphatase_core_sf"/>
</dbReference>
<keyword evidence="2" id="KW-1185">Reference proteome</keyword>
<sequence length="378" mass="41099">MNLDGAIRPKVKNLSSVMTSALAAIGKGSLTGIASQAETAKREATFDFPAAKRACVVLADGLGYHQLSQRFGHAPNIRTFGNQNFITTVVPSTTAAGITSLGTGLMPGQTAVAGYSLKVPGTRDVFSLISWNSPRVNPETWQTQSTLFETVGGELVKVQPAKYVSSGLTQTGLRGGRTVVAENLTERVDATVRELRAEADLVYLYWDRIDATGHRYGWTSEQWIVELEHFDEEFGRLVRSLPSDTLVVLTADHGMIDVSERIDIRSFDELTRDVDVVAGESRAVQVYTSRPEDVANRWQEFFEDDAWILTKSQAVAEGLFGPVTDFASNVIGDVFAFAKGTLAIVDSKFQSPGAIGLIGVHGSLTQEEMHIPLFVDVL</sequence>
<dbReference type="PANTHER" id="PTHR10151:SF120">
    <property type="entry name" value="BIS(5'-ADENOSYL)-TRIPHOSPHATASE"/>
    <property type="match status" value="1"/>
</dbReference>
<protein>
    <submittedName>
        <fullName evidence="1">AlkP superfamily pyrophosphatase or phosphodiesterase</fullName>
    </submittedName>
</protein>
<evidence type="ECO:0000313" key="2">
    <source>
        <dbReference type="Proteomes" id="UP001243212"/>
    </source>
</evidence>
<gene>
    <name evidence="1" type="ORF">J2S70_001707</name>
</gene>
<comment type="caution">
    <text evidence="1">The sequence shown here is derived from an EMBL/GenBank/DDBJ whole genome shotgun (WGS) entry which is preliminary data.</text>
</comment>
<dbReference type="RefSeq" id="WP_307683296.1">
    <property type="nucleotide sequence ID" value="NZ_JAUSQX010000001.1"/>
</dbReference>
<dbReference type="Proteomes" id="UP001243212">
    <property type="component" value="Unassembled WGS sequence"/>
</dbReference>
<dbReference type="SUPFAM" id="SSF53649">
    <property type="entry name" value="Alkaline phosphatase-like"/>
    <property type="match status" value="1"/>
</dbReference>
<accession>A0ABT9NIA4</accession>
<proteinExistence type="predicted"/>
<organism evidence="1 2">
    <name type="scientific">Trueperella bonasi</name>
    <dbReference type="NCBI Taxonomy" id="312286"/>
    <lineage>
        <taxon>Bacteria</taxon>
        <taxon>Bacillati</taxon>
        <taxon>Actinomycetota</taxon>
        <taxon>Actinomycetes</taxon>
        <taxon>Actinomycetales</taxon>
        <taxon>Actinomycetaceae</taxon>
        <taxon>Trueperella</taxon>
    </lineage>
</organism>
<dbReference type="EMBL" id="JAUSQX010000001">
    <property type="protein sequence ID" value="MDP9807125.1"/>
    <property type="molecule type" value="Genomic_DNA"/>
</dbReference>
<reference evidence="1 2" key="1">
    <citation type="submission" date="2023-07" db="EMBL/GenBank/DDBJ databases">
        <title>Sequencing the genomes of 1000 actinobacteria strains.</title>
        <authorList>
            <person name="Klenk H.-P."/>
        </authorList>
    </citation>
    <scope>NUCLEOTIDE SEQUENCE [LARGE SCALE GENOMIC DNA]</scope>
    <source>
        <strain evidence="1 2">DSM 17163</strain>
    </source>
</reference>
<dbReference type="Gene3D" id="3.40.720.10">
    <property type="entry name" value="Alkaline Phosphatase, subunit A"/>
    <property type="match status" value="1"/>
</dbReference>
<evidence type="ECO:0000313" key="1">
    <source>
        <dbReference type="EMBL" id="MDP9807125.1"/>
    </source>
</evidence>
<dbReference type="PANTHER" id="PTHR10151">
    <property type="entry name" value="ECTONUCLEOTIDE PYROPHOSPHATASE/PHOSPHODIESTERASE"/>
    <property type="match status" value="1"/>
</dbReference>
<name>A0ABT9NIA4_9ACTO</name>
<dbReference type="Pfam" id="PF01663">
    <property type="entry name" value="Phosphodiest"/>
    <property type="match status" value="1"/>
</dbReference>
<dbReference type="InterPro" id="IPR002591">
    <property type="entry name" value="Phosphodiest/P_Trfase"/>
</dbReference>